<dbReference type="EMBL" id="FOYW01000002">
    <property type="protein sequence ID" value="SFR78207.1"/>
    <property type="molecule type" value="Genomic_DNA"/>
</dbReference>
<feature type="chain" id="PRO_5011688195" evidence="1">
    <location>
        <begin position="20"/>
        <end position="231"/>
    </location>
</feature>
<name>A0A1I6JGT2_9GAMM</name>
<dbReference type="Proteomes" id="UP000198644">
    <property type="component" value="Unassembled WGS sequence"/>
</dbReference>
<keyword evidence="1" id="KW-0732">Signal</keyword>
<feature type="signal peptide" evidence="1">
    <location>
        <begin position="1"/>
        <end position="19"/>
    </location>
</feature>
<evidence type="ECO:0000313" key="2">
    <source>
        <dbReference type="EMBL" id="SFR78207.1"/>
    </source>
</evidence>
<organism evidence="2 3">
    <name type="scientific">Marinobacter daqiaonensis</name>
    <dbReference type="NCBI Taxonomy" id="650891"/>
    <lineage>
        <taxon>Bacteria</taxon>
        <taxon>Pseudomonadati</taxon>
        <taxon>Pseudomonadota</taxon>
        <taxon>Gammaproteobacteria</taxon>
        <taxon>Pseudomonadales</taxon>
        <taxon>Marinobacteraceae</taxon>
        <taxon>Marinobacter</taxon>
    </lineage>
</organism>
<gene>
    <name evidence="2" type="ORF">SAMN05216203_3010</name>
</gene>
<dbReference type="AlphaFoldDB" id="A0A1I6JGT2"/>
<evidence type="ECO:0000256" key="1">
    <source>
        <dbReference type="SAM" id="SignalP"/>
    </source>
</evidence>
<reference evidence="2 3" key="1">
    <citation type="submission" date="2016-10" db="EMBL/GenBank/DDBJ databases">
        <authorList>
            <person name="de Groot N.N."/>
        </authorList>
    </citation>
    <scope>NUCLEOTIDE SEQUENCE [LARGE SCALE GENOMIC DNA]</scope>
    <source>
        <strain evidence="2 3">CGMCC 1.9167</strain>
    </source>
</reference>
<keyword evidence="3" id="KW-1185">Reference proteome</keyword>
<accession>A0A1I6JGT2</accession>
<sequence>MDRRLLTCIFLLVSSPAAASSFAIKATYSTAIGLPIPDENGDMITSVGSGLDISSRTECLSALRSELVEGIATGYGLEYGAHHVVINCSEYWEYENCPSIVPGCIGSADFGRANHIQVYYDGAIIEPYLRFSNKQHEVIKTVMYGPDGNGDGNLDIVMGTQVQFSLPIELLSRGVPEQCSEFIQTEIFQEVVRQEYFSDKRTRAYKVDCFQVGGSGRVQGVASKVFRRSDK</sequence>
<proteinExistence type="predicted"/>
<evidence type="ECO:0000313" key="3">
    <source>
        <dbReference type="Proteomes" id="UP000198644"/>
    </source>
</evidence>
<protein>
    <submittedName>
        <fullName evidence="2">Uncharacterized protein</fullName>
    </submittedName>
</protein>